<reference evidence="2" key="1">
    <citation type="submission" date="2020-02" db="EMBL/GenBank/DDBJ databases">
        <authorList>
            <person name="Meier V. D."/>
        </authorList>
    </citation>
    <scope>NUCLEOTIDE SEQUENCE</scope>
    <source>
        <strain evidence="2">AVDCRST_MAG07</strain>
    </source>
</reference>
<proteinExistence type="predicted"/>
<sequence>MRGPGPRDPAGAVGVSARCPAPPSSGAKTTVPCGTCRTCGDRCRRWDGNHKGATHV</sequence>
<protein>
    <submittedName>
        <fullName evidence="2">Uncharacterized protein</fullName>
    </submittedName>
</protein>
<accession>A0A6J4MAB6</accession>
<feature type="region of interest" description="Disordered" evidence="1">
    <location>
        <begin position="1"/>
        <end position="31"/>
    </location>
</feature>
<dbReference type="EMBL" id="CADCUB010000149">
    <property type="protein sequence ID" value="CAA9352523.1"/>
    <property type="molecule type" value="Genomic_DNA"/>
</dbReference>
<gene>
    <name evidence="2" type="ORF">AVDCRST_MAG07-3136</name>
</gene>
<dbReference type="AlphaFoldDB" id="A0A6J4MAB6"/>
<evidence type="ECO:0000256" key="1">
    <source>
        <dbReference type="SAM" id="MobiDB-lite"/>
    </source>
</evidence>
<name>A0A6J4MAB6_9ACTN</name>
<organism evidence="2">
    <name type="scientific">uncultured Frankineae bacterium</name>
    <dbReference type="NCBI Taxonomy" id="437475"/>
    <lineage>
        <taxon>Bacteria</taxon>
        <taxon>Bacillati</taxon>
        <taxon>Actinomycetota</taxon>
        <taxon>Actinomycetes</taxon>
        <taxon>Frankiales</taxon>
        <taxon>environmental samples</taxon>
    </lineage>
</organism>
<evidence type="ECO:0000313" key="2">
    <source>
        <dbReference type="EMBL" id="CAA9352523.1"/>
    </source>
</evidence>